<dbReference type="GO" id="GO:0003713">
    <property type="term" value="F:transcription coactivator activity"/>
    <property type="evidence" value="ECO:0007669"/>
    <property type="project" value="InterPro"/>
</dbReference>
<dbReference type="Proteomes" id="UP000887574">
    <property type="component" value="Unplaced"/>
</dbReference>
<proteinExistence type="predicted"/>
<organism evidence="1 2">
    <name type="scientific">Ditylenchus dipsaci</name>
    <dbReference type="NCBI Taxonomy" id="166011"/>
    <lineage>
        <taxon>Eukaryota</taxon>
        <taxon>Metazoa</taxon>
        <taxon>Ecdysozoa</taxon>
        <taxon>Nematoda</taxon>
        <taxon>Chromadorea</taxon>
        <taxon>Rhabditida</taxon>
        <taxon>Tylenchina</taxon>
        <taxon>Tylenchomorpha</taxon>
        <taxon>Sphaerularioidea</taxon>
        <taxon>Anguinidae</taxon>
        <taxon>Anguininae</taxon>
        <taxon>Ditylenchus</taxon>
    </lineage>
</organism>
<reference evidence="2" key="1">
    <citation type="submission" date="2022-11" db="UniProtKB">
        <authorList>
            <consortium name="WormBaseParasite"/>
        </authorList>
    </citation>
    <scope>IDENTIFICATION</scope>
</reference>
<sequence length="359" mass="41931">MDHSHHKIYLSTEVLLETFKFLLKNDLRKCQKVTPRWKLIIRQNKDMLCKTSQMEKTLIKAITCMKPNRTQEQYDQFRQGFRELLLSEDRMDRKSLIEQFALMDGSCFLFDIVNECIENLKDSEAVKKRLLLVAAKILYFVSHEKLLDQLEVCLRIAYTTKLFQFQEIVEDDLFAISNVLPFIRLNQMTDYLFYLLCRTVSKLTLFDAEFRSSISQIIRSLAEFAGNDGDRERKIKSAHPICFAACPHAKELERRQTFLAGCAAKRLLIAVPSHGLNFDLNLENVRMGQEQMVEFESPLLLNGINVRWKASIHQSTLQGHGRLELDLQRLTEENNKKRPIAKSFEQRLANLRNAILNRQ</sequence>
<evidence type="ECO:0000313" key="2">
    <source>
        <dbReference type="WBParaSite" id="jg11676"/>
    </source>
</evidence>
<evidence type="ECO:0000313" key="1">
    <source>
        <dbReference type="Proteomes" id="UP000887574"/>
    </source>
</evidence>
<dbReference type="AlphaFoldDB" id="A0A915CRD3"/>
<dbReference type="GO" id="GO:0005634">
    <property type="term" value="C:nucleus"/>
    <property type="evidence" value="ECO:0007669"/>
    <property type="project" value="InterPro"/>
</dbReference>
<dbReference type="WBParaSite" id="jg11676">
    <property type="protein sequence ID" value="jg11676"/>
    <property type="gene ID" value="jg11676"/>
</dbReference>
<accession>A0A915CRD3</accession>
<keyword evidence="1" id="KW-1185">Reference proteome</keyword>
<protein>
    <submittedName>
        <fullName evidence="2">F-box domain-containing protein</fullName>
    </submittedName>
</protein>
<dbReference type="SUPFAM" id="SSF50723">
    <property type="entry name" value="Core binding factor beta, CBF"/>
    <property type="match status" value="1"/>
</dbReference>
<dbReference type="Gene3D" id="2.40.250.10">
    <property type="entry name" value="Core binding factor, beta subunit"/>
    <property type="match status" value="1"/>
</dbReference>
<dbReference type="InterPro" id="IPR003417">
    <property type="entry name" value="CBF_beta"/>
</dbReference>
<dbReference type="InterPro" id="IPR036552">
    <property type="entry name" value="CBF_bsu_sf"/>
</dbReference>
<name>A0A915CRD3_9BILA</name>
<dbReference type="Pfam" id="PF02312">
    <property type="entry name" value="CBF_beta"/>
    <property type="match status" value="1"/>
</dbReference>